<evidence type="ECO:0000256" key="1">
    <source>
        <dbReference type="ARBA" id="ARBA00022993"/>
    </source>
</evidence>
<feature type="compositionally biased region" description="Pro residues" evidence="3">
    <location>
        <begin position="280"/>
        <end position="292"/>
    </location>
</feature>
<dbReference type="Gene3D" id="3.40.50.1950">
    <property type="entry name" value="Flavin prenyltransferase-like"/>
    <property type="match status" value="1"/>
</dbReference>
<dbReference type="SUPFAM" id="SSF52507">
    <property type="entry name" value="Homo-oligomeric flavin-containing Cys decarboxylases, HFCD"/>
    <property type="match status" value="1"/>
</dbReference>
<dbReference type="GO" id="GO:0071513">
    <property type="term" value="C:phosphopantothenoylcysteine decarboxylase complex"/>
    <property type="evidence" value="ECO:0007669"/>
    <property type="project" value="TreeGrafter"/>
</dbReference>
<keyword evidence="5" id="KW-1185">Reference proteome</keyword>
<feature type="region of interest" description="Disordered" evidence="3">
    <location>
        <begin position="273"/>
        <end position="326"/>
    </location>
</feature>
<evidence type="ECO:0000313" key="5">
    <source>
        <dbReference type="Proteomes" id="UP000322225"/>
    </source>
</evidence>
<keyword evidence="1" id="KW-0173">Coenzyme A biosynthesis</keyword>
<dbReference type="OrthoDB" id="1532798at2759"/>
<dbReference type="KEGG" id="ksn:43586462"/>
<comment type="similarity">
    <text evidence="2">Belongs to the HFCD (homooligomeric flavin containing Cys decarboxylase) superfamily.</text>
</comment>
<reference evidence="4" key="2">
    <citation type="submission" date="2024-01" db="EMBL/GenBank/DDBJ databases">
        <title>Comparative genomics of Cryptococcus and Kwoniella reveals pathogenesis evolution and contrasting modes of karyotype evolution via chromosome fusion or intercentromeric recombination.</title>
        <authorList>
            <person name="Coelho M.A."/>
            <person name="David-Palma M."/>
            <person name="Shea T."/>
            <person name="Bowers K."/>
            <person name="McGinley-Smith S."/>
            <person name="Mohammad A.W."/>
            <person name="Gnirke A."/>
            <person name="Yurkov A.M."/>
            <person name="Nowrousian M."/>
            <person name="Sun S."/>
            <person name="Cuomo C.A."/>
            <person name="Heitman J."/>
        </authorList>
    </citation>
    <scope>NUCLEOTIDE SEQUENCE</scope>
    <source>
        <strain evidence="4">CBS 12478</strain>
    </source>
</reference>
<feature type="region of interest" description="Disordered" evidence="3">
    <location>
        <begin position="1"/>
        <end position="32"/>
    </location>
</feature>
<dbReference type="PANTHER" id="PTHR14359">
    <property type="entry name" value="HOMO-OLIGOMERIC FLAVIN CONTAINING CYS DECARBOXYLASE FAMILY"/>
    <property type="match status" value="1"/>
</dbReference>
<dbReference type="Pfam" id="PF02441">
    <property type="entry name" value="Flavoprotein"/>
    <property type="match status" value="1"/>
</dbReference>
<sequence length="362" mass="39369">MQSDYPHYAHAGPSRPRDHHKKPSRPFVSAEHRPEGADGIFRVVLITSGSVASIKAPDIVGALMKSPDTAVQVVATKASSHFYTQDVVDQAVRKAVSGDGEGSSDDDMGVRVWTDEDEWSDWKKIGDPILHIELRRWADLVVVAPCSADMLAKIAGGLCDSLATSLLRALSPFTPVILCPAMNTNMYSHPFTAKHLKVVREELGYLISGPQDGGKLACGDEGAGKMTDWRDIVSLIEGYASAYKMQFPAPNRSLSKPSTSESLSHTPDVYADLPREVPTITPPPRPPTPPTPNRLSQLMINDPYSDANPPQRELPRGQGALESVTGCGTRKKDESASVKDWRSMADGNGGTGVFWTRKWWIG</sequence>
<dbReference type="Proteomes" id="UP000322225">
    <property type="component" value="Chromosome 3"/>
</dbReference>
<evidence type="ECO:0000256" key="2">
    <source>
        <dbReference type="ARBA" id="ARBA00038350"/>
    </source>
</evidence>
<dbReference type="GO" id="GO:0010181">
    <property type="term" value="F:FMN binding"/>
    <property type="evidence" value="ECO:0007669"/>
    <property type="project" value="TreeGrafter"/>
</dbReference>
<evidence type="ECO:0000313" key="4">
    <source>
        <dbReference type="EMBL" id="WWD17276.1"/>
    </source>
</evidence>
<proteinExistence type="inferred from homology"/>
<reference evidence="4" key="1">
    <citation type="submission" date="2017-08" db="EMBL/GenBank/DDBJ databases">
        <authorList>
            <person name="Cuomo C."/>
            <person name="Billmyre B."/>
            <person name="Heitman J."/>
        </authorList>
    </citation>
    <scope>NUCLEOTIDE SEQUENCE</scope>
    <source>
        <strain evidence="4">CBS 12478</strain>
    </source>
</reference>
<organism evidence="4 5">
    <name type="scientific">Kwoniella shandongensis</name>
    <dbReference type="NCBI Taxonomy" id="1734106"/>
    <lineage>
        <taxon>Eukaryota</taxon>
        <taxon>Fungi</taxon>
        <taxon>Dikarya</taxon>
        <taxon>Basidiomycota</taxon>
        <taxon>Agaricomycotina</taxon>
        <taxon>Tremellomycetes</taxon>
        <taxon>Tremellales</taxon>
        <taxon>Cryptococcaceae</taxon>
        <taxon>Kwoniella</taxon>
    </lineage>
</organism>
<dbReference type="GO" id="GO:0015937">
    <property type="term" value="P:coenzyme A biosynthetic process"/>
    <property type="evidence" value="ECO:0007669"/>
    <property type="project" value="UniProtKB-KW"/>
</dbReference>
<evidence type="ECO:0000256" key="3">
    <source>
        <dbReference type="SAM" id="MobiDB-lite"/>
    </source>
</evidence>
<dbReference type="InterPro" id="IPR036551">
    <property type="entry name" value="Flavin_trans-like"/>
</dbReference>
<dbReference type="EMBL" id="CP144053">
    <property type="protein sequence ID" value="WWD17276.1"/>
    <property type="molecule type" value="Genomic_DNA"/>
</dbReference>
<dbReference type="PANTHER" id="PTHR14359:SF6">
    <property type="entry name" value="PHOSPHOPANTOTHENOYLCYSTEINE DECARBOXYLASE"/>
    <property type="match status" value="1"/>
</dbReference>
<dbReference type="GeneID" id="43586462"/>
<gene>
    <name evidence="4" type="ORF">CI109_101716</name>
</gene>
<dbReference type="GO" id="GO:0004633">
    <property type="term" value="F:phosphopantothenoylcysteine decarboxylase activity"/>
    <property type="evidence" value="ECO:0007669"/>
    <property type="project" value="TreeGrafter"/>
</dbReference>
<dbReference type="AlphaFoldDB" id="A0A5M6C6J7"/>
<name>A0A5M6C6J7_9TREE</name>
<dbReference type="RefSeq" id="XP_031863288.1">
    <property type="nucleotide sequence ID" value="XM_032002351.1"/>
</dbReference>
<accession>A0A5M6C6J7</accession>
<dbReference type="InterPro" id="IPR003382">
    <property type="entry name" value="Flavoprotein"/>
</dbReference>
<protein>
    <submittedName>
        <fullName evidence="4">Uncharacterized protein</fullName>
    </submittedName>
</protein>